<dbReference type="InterPro" id="IPR008271">
    <property type="entry name" value="Ser/Thr_kinase_AS"/>
</dbReference>
<evidence type="ECO:0000256" key="4">
    <source>
        <dbReference type="ARBA" id="ARBA00022777"/>
    </source>
</evidence>
<evidence type="ECO:0000256" key="6">
    <source>
        <dbReference type="PROSITE-ProRule" id="PRU10141"/>
    </source>
</evidence>
<evidence type="ECO:0000256" key="7">
    <source>
        <dbReference type="RuleBase" id="RU000304"/>
    </source>
</evidence>
<dbReference type="AlphaFoldDB" id="C1N0L4"/>
<comment type="similarity">
    <text evidence="7">Belongs to the protein kinase superfamily.</text>
</comment>
<dbReference type="FunFam" id="3.30.200.20:FF:000180">
    <property type="entry name" value="serine/threonine-protein kinase STY46-like"/>
    <property type="match status" value="1"/>
</dbReference>
<dbReference type="PANTHER" id="PTHR44329">
    <property type="entry name" value="SERINE/THREONINE-PROTEIN KINASE TNNI3K-RELATED"/>
    <property type="match status" value="1"/>
</dbReference>
<keyword evidence="2" id="KW-0808">Transferase</keyword>
<dbReference type="InterPro" id="IPR011009">
    <property type="entry name" value="Kinase-like_dom_sf"/>
</dbReference>
<keyword evidence="5 6" id="KW-0067">ATP-binding</keyword>
<protein>
    <submittedName>
        <fullName evidence="10">Predicted protein</fullName>
    </submittedName>
</protein>
<dbReference type="Pfam" id="PF07714">
    <property type="entry name" value="PK_Tyr_Ser-Thr"/>
    <property type="match status" value="1"/>
</dbReference>
<evidence type="ECO:0000313" key="10">
    <source>
        <dbReference type="EMBL" id="EEH54292.1"/>
    </source>
</evidence>
<proteinExistence type="inferred from homology"/>
<dbReference type="PANTHER" id="PTHR44329:SF298">
    <property type="entry name" value="MIXED LINEAGE KINASE DOMAIN-LIKE PROTEIN"/>
    <property type="match status" value="1"/>
</dbReference>
<dbReference type="InterPro" id="IPR051681">
    <property type="entry name" value="Ser/Thr_Kinases-Pseudokinases"/>
</dbReference>
<dbReference type="EMBL" id="GG663744">
    <property type="protein sequence ID" value="EEH54292.1"/>
    <property type="molecule type" value="Genomic_DNA"/>
</dbReference>
<dbReference type="SUPFAM" id="SSF56112">
    <property type="entry name" value="Protein kinase-like (PK-like)"/>
    <property type="match status" value="1"/>
</dbReference>
<feature type="binding site" evidence="6">
    <location>
        <position position="82"/>
    </location>
    <ligand>
        <name>ATP</name>
        <dbReference type="ChEBI" id="CHEBI:30616"/>
    </ligand>
</feature>
<dbReference type="RefSeq" id="XP_003061662.1">
    <property type="nucleotide sequence ID" value="XM_003061616.1"/>
</dbReference>
<evidence type="ECO:0000256" key="3">
    <source>
        <dbReference type="ARBA" id="ARBA00022741"/>
    </source>
</evidence>
<feature type="domain" description="Protein kinase" evidence="9">
    <location>
        <begin position="55"/>
        <end position="327"/>
    </location>
</feature>
<dbReference type="SMART" id="SM00220">
    <property type="entry name" value="S_TKc"/>
    <property type="match status" value="1"/>
</dbReference>
<dbReference type="OMA" id="WECATRA"/>
<keyword evidence="1 7" id="KW-0723">Serine/threonine-protein kinase</keyword>
<name>C1N0L4_MICPC</name>
<keyword evidence="3 6" id="KW-0547">Nucleotide-binding</keyword>
<gene>
    <name evidence="10" type="ORF">MICPUCDRAFT_20161</name>
</gene>
<dbReference type="PROSITE" id="PS00107">
    <property type="entry name" value="PROTEIN_KINASE_ATP"/>
    <property type="match status" value="1"/>
</dbReference>
<evidence type="ECO:0000256" key="8">
    <source>
        <dbReference type="SAM" id="MobiDB-lite"/>
    </source>
</evidence>
<dbReference type="GeneID" id="9686848"/>
<dbReference type="Gene3D" id="1.10.510.10">
    <property type="entry name" value="Transferase(Phosphotransferase) domain 1"/>
    <property type="match status" value="1"/>
</dbReference>
<dbReference type="InterPro" id="IPR000719">
    <property type="entry name" value="Prot_kinase_dom"/>
</dbReference>
<dbReference type="PRINTS" id="PR00109">
    <property type="entry name" value="TYRKINASE"/>
</dbReference>
<dbReference type="InterPro" id="IPR001245">
    <property type="entry name" value="Ser-Thr/Tyr_kinase_cat_dom"/>
</dbReference>
<dbReference type="PIRSF" id="PIRSF000654">
    <property type="entry name" value="Integrin-linked_kinase"/>
    <property type="match status" value="1"/>
</dbReference>
<dbReference type="CDD" id="cd13999">
    <property type="entry name" value="STKc_MAP3K-like"/>
    <property type="match status" value="1"/>
</dbReference>
<dbReference type="GO" id="GO:0005524">
    <property type="term" value="F:ATP binding"/>
    <property type="evidence" value="ECO:0007669"/>
    <property type="project" value="UniProtKB-UniRule"/>
</dbReference>
<dbReference type="Proteomes" id="UP000001876">
    <property type="component" value="Unassembled WGS sequence"/>
</dbReference>
<accession>C1N0L4</accession>
<evidence type="ECO:0000256" key="1">
    <source>
        <dbReference type="ARBA" id="ARBA00022527"/>
    </source>
</evidence>
<feature type="non-terminal residue" evidence="10">
    <location>
        <position position="327"/>
    </location>
</feature>
<dbReference type="STRING" id="564608.C1N0L4"/>
<evidence type="ECO:0000259" key="9">
    <source>
        <dbReference type="PROSITE" id="PS50011"/>
    </source>
</evidence>
<sequence>MVSGREKGVDDALSSDETLLLPALDDDFGTERGGEKRLQALRLAAGRWVIPPHELKLGRRIGEGSFGEVFTADWNGTEVALKQTHDKVLSKDTAEELSGEIRMMQGMRHPNIVLFLGAVIESPRVSIVCELMPRGSLHSLLHGKARGGVELSHNGRLRLQMAQDCARGMSYLHSRAPAVVHHDLKPANLLVDAHWTLKVSDFGMSRLKYNSRLKSARRSGDASGDASDKAPGGTPEWMAPEGLRNEHSDERSDVYSFAVILWELMTLEYPWEELSSPVQIVVQVAFLHRRPRLPTWLPTEAVALLQRCWNKDPNKRPAFTEILEKLK</sequence>
<reference evidence="10 11" key="1">
    <citation type="journal article" date="2009" name="Science">
        <title>Green evolution and dynamic adaptations revealed by genomes of the marine picoeukaryotes Micromonas.</title>
        <authorList>
            <person name="Worden A.Z."/>
            <person name="Lee J.H."/>
            <person name="Mock T."/>
            <person name="Rouze P."/>
            <person name="Simmons M.P."/>
            <person name="Aerts A.L."/>
            <person name="Allen A.E."/>
            <person name="Cuvelier M.L."/>
            <person name="Derelle E."/>
            <person name="Everett M.V."/>
            <person name="Foulon E."/>
            <person name="Grimwood J."/>
            <person name="Gundlach H."/>
            <person name="Henrissat B."/>
            <person name="Napoli C."/>
            <person name="McDonald S.M."/>
            <person name="Parker M.S."/>
            <person name="Rombauts S."/>
            <person name="Salamov A."/>
            <person name="Von Dassow P."/>
            <person name="Badger J.H."/>
            <person name="Coutinho P.M."/>
            <person name="Demir E."/>
            <person name="Dubchak I."/>
            <person name="Gentemann C."/>
            <person name="Eikrem W."/>
            <person name="Gready J.E."/>
            <person name="John U."/>
            <person name="Lanier W."/>
            <person name="Lindquist E.A."/>
            <person name="Lucas S."/>
            <person name="Mayer K.F."/>
            <person name="Moreau H."/>
            <person name="Not F."/>
            <person name="Otillar R."/>
            <person name="Panaud O."/>
            <person name="Pangilinan J."/>
            <person name="Paulsen I."/>
            <person name="Piegu B."/>
            <person name="Poliakov A."/>
            <person name="Robbens S."/>
            <person name="Schmutz J."/>
            <person name="Toulza E."/>
            <person name="Wyss T."/>
            <person name="Zelensky A."/>
            <person name="Zhou K."/>
            <person name="Armbrust E.V."/>
            <person name="Bhattacharya D."/>
            <person name="Goodenough U.W."/>
            <person name="Van de Peer Y."/>
            <person name="Grigoriev I.V."/>
        </authorList>
    </citation>
    <scope>NUCLEOTIDE SEQUENCE [LARGE SCALE GENOMIC DNA]</scope>
    <source>
        <strain evidence="10 11">CCMP1545</strain>
    </source>
</reference>
<dbReference type="InterPro" id="IPR017441">
    <property type="entry name" value="Protein_kinase_ATP_BS"/>
</dbReference>
<feature type="region of interest" description="Disordered" evidence="8">
    <location>
        <begin position="217"/>
        <end position="245"/>
    </location>
</feature>
<dbReference type="eggNOG" id="KOG0192">
    <property type="taxonomic scope" value="Eukaryota"/>
</dbReference>
<evidence type="ECO:0000256" key="5">
    <source>
        <dbReference type="ARBA" id="ARBA00022840"/>
    </source>
</evidence>
<keyword evidence="11" id="KW-1185">Reference proteome</keyword>
<dbReference type="PROSITE" id="PS00108">
    <property type="entry name" value="PROTEIN_KINASE_ST"/>
    <property type="match status" value="1"/>
</dbReference>
<dbReference type="KEGG" id="mpp:MICPUCDRAFT_20161"/>
<keyword evidence="4" id="KW-0418">Kinase</keyword>
<dbReference type="OrthoDB" id="497521at2759"/>
<dbReference type="GO" id="GO:0004674">
    <property type="term" value="F:protein serine/threonine kinase activity"/>
    <property type="evidence" value="ECO:0007669"/>
    <property type="project" value="UniProtKB-KW"/>
</dbReference>
<dbReference type="PROSITE" id="PS50011">
    <property type="entry name" value="PROTEIN_KINASE_DOM"/>
    <property type="match status" value="1"/>
</dbReference>
<evidence type="ECO:0000313" key="11">
    <source>
        <dbReference type="Proteomes" id="UP000001876"/>
    </source>
</evidence>
<evidence type="ECO:0000256" key="2">
    <source>
        <dbReference type="ARBA" id="ARBA00022679"/>
    </source>
</evidence>
<organism evidence="11">
    <name type="scientific">Micromonas pusilla (strain CCMP1545)</name>
    <name type="common">Picoplanktonic green alga</name>
    <dbReference type="NCBI Taxonomy" id="564608"/>
    <lineage>
        <taxon>Eukaryota</taxon>
        <taxon>Viridiplantae</taxon>
        <taxon>Chlorophyta</taxon>
        <taxon>Mamiellophyceae</taxon>
        <taxon>Mamiellales</taxon>
        <taxon>Mamiellaceae</taxon>
        <taxon>Micromonas</taxon>
    </lineage>
</organism>